<accession>A0A542YF27</accession>
<dbReference type="Pfam" id="PF10065">
    <property type="entry name" value="DUF2303"/>
    <property type="match status" value="1"/>
</dbReference>
<dbReference type="RefSeq" id="WP_141881342.1">
    <property type="nucleotide sequence ID" value="NZ_VFOM01000002.1"/>
</dbReference>
<name>A0A542YF27_9MICO</name>
<dbReference type="Proteomes" id="UP000317998">
    <property type="component" value="Unassembled WGS sequence"/>
</dbReference>
<dbReference type="InterPro" id="IPR019276">
    <property type="entry name" value="DUF2303"/>
</dbReference>
<organism evidence="1 2">
    <name type="scientific">Homoserinimonas aerilata</name>
    <dbReference type="NCBI Taxonomy" id="1162970"/>
    <lineage>
        <taxon>Bacteria</taxon>
        <taxon>Bacillati</taxon>
        <taxon>Actinomycetota</taxon>
        <taxon>Actinomycetes</taxon>
        <taxon>Micrococcales</taxon>
        <taxon>Microbacteriaceae</taxon>
        <taxon>Homoserinimonas</taxon>
    </lineage>
</organism>
<proteinExistence type="predicted"/>
<keyword evidence="2" id="KW-1185">Reference proteome</keyword>
<evidence type="ECO:0000313" key="2">
    <source>
        <dbReference type="Proteomes" id="UP000317998"/>
    </source>
</evidence>
<dbReference type="AlphaFoldDB" id="A0A542YF27"/>
<dbReference type="EMBL" id="VFOM01000002">
    <property type="protein sequence ID" value="TQL46695.1"/>
    <property type="molecule type" value="Genomic_DNA"/>
</dbReference>
<comment type="caution">
    <text evidence="1">The sequence shown here is derived from an EMBL/GenBank/DDBJ whole genome shotgun (WGS) entry which is preliminary data.</text>
</comment>
<dbReference type="OrthoDB" id="3598762at2"/>
<evidence type="ECO:0000313" key="1">
    <source>
        <dbReference type="EMBL" id="TQL46695.1"/>
    </source>
</evidence>
<sequence>MTIELNTLGSETEAAVVATLAMQAAEVAELEPGTVYARLSRDGGIEFADTDEYDVAPRRAKASRTVTDAESFVKYANRHKTPGTEVFAHTSASSVVAVIDSHQGTDELSGWQSHRLTLTLEHSKAWLAWAEHDLGANPRGWFSQQEFAEFIEDRALDVQEPDHARLIEIATKFEATSKVDFGSAVRLDNGEVQFQYVETVAAKKGTKGEIEFPKELKLAIRPYIGGPIYFVFASFRYRIGGDGLRLGYALQRPENILEAAFSDIVTEIREGKTVKTESSETRVHDGIGDVPIFYGRP</sequence>
<protein>
    <submittedName>
        <fullName evidence="1">Uncharacterized protein YfdQ (DUF2303 family)</fullName>
    </submittedName>
</protein>
<gene>
    <name evidence="1" type="ORF">FB562_2219</name>
</gene>
<reference evidence="1 2" key="1">
    <citation type="submission" date="2019-06" db="EMBL/GenBank/DDBJ databases">
        <title>Sequencing the genomes of 1000 actinobacteria strains.</title>
        <authorList>
            <person name="Klenk H.-P."/>
        </authorList>
    </citation>
    <scope>NUCLEOTIDE SEQUENCE [LARGE SCALE GENOMIC DNA]</scope>
    <source>
        <strain evidence="1 2">DSM 26477</strain>
    </source>
</reference>